<dbReference type="AlphaFoldDB" id="A0AAU7DPE3"/>
<gene>
    <name evidence="1" type="ORF">P8935_07575</name>
</gene>
<proteinExistence type="predicted"/>
<reference evidence="1" key="1">
    <citation type="submission" date="2023-03" db="EMBL/GenBank/DDBJ databases">
        <title>Edaphobacter sp.</title>
        <authorList>
            <person name="Huber K.J."/>
            <person name="Papendorf J."/>
            <person name="Pilke C."/>
            <person name="Bunk B."/>
            <person name="Sproeer C."/>
            <person name="Pester M."/>
        </authorList>
    </citation>
    <scope>NUCLEOTIDE SEQUENCE</scope>
    <source>
        <strain evidence="1">DSM 110680</strain>
    </source>
</reference>
<protein>
    <submittedName>
        <fullName evidence="1">Uncharacterized protein</fullName>
    </submittedName>
</protein>
<name>A0AAU7DPE3_9BACT</name>
<accession>A0AAU7DPE3</accession>
<dbReference type="EMBL" id="CP121196">
    <property type="protein sequence ID" value="XBH19170.1"/>
    <property type="molecule type" value="Genomic_DNA"/>
</dbReference>
<organism evidence="1">
    <name type="scientific">Telmatobacter sp. DSM 110680</name>
    <dbReference type="NCBI Taxonomy" id="3036704"/>
    <lineage>
        <taxon>Bacteria</taxon>
        <taxon>Pseudomonadati</taxon>
        <taxon>Acidobacteriota</taxon>
        <taxon>Terriglobia</taxon>
        <taxon>Terriglobales</taxon>
        <taxon>Acidobacteriaceae</taxon>
        <taxon>Telmatobacter</taxon>
    </lineage>
</organism>
<evidence type="ECO:0000313" key="1">
    <source>
        <dbReference type="EMBL" id="XBH19170.1"/>
    </source>
</evidence>
<sequence>MEAHRIAAIVKDFRIGAGDQVAVYGERVAPAVKSVNPGAD</sequence>
<dbReference type="RefSeq" id="WP_348264385.1">
    <property type="nucleotide sequence ID" value="NZ_CP121196.1"/>
</dbReference>